<accession>A0ABU7HM01</accession>
<organism evidence="5 6">
    <name type="scientific">Pseudomonas ulcerans</name>
    <dbReference type="NCBI Taxonomy" id="3115852"/>
    <lineage>
        <taxon>Bacteria</taxon>
        <taxon>Pseudomonadati</taxon>
        <taxon>Pseudomonadota</taxon>
        <taxon>Gammaproteobacteria</taxon>
        <taxon>Pseudomonadales</taxon>
        <taxon>Pseudomonadaceae</taxon>
        <taxon>Pseudomonas</taxon>
    </lineage>
</organism>
<evidence type="ECO:0000313" key="6">
    <source>
        <dbReference type="Proteomes" id="UP001335100"/>
    </source>
</evidence>
<comment type="caution">
    <text evidence="5">The sequence shown here is derived from an EMBL/GenBank/DDBJ whole genome shotgun (WGS) entry which is preliminary data.</text>
</comment>
<dbReference type="Pfam" id="PF09394">
    <property type="entry name" value="Inhibitor_I42"/>
    <property type="match status" value="1"/>
</dbReference>
<keyword evidence="1 5" id="KW-0646">Protease inhibitor</keyword>
<dbReference type="PROSITE" id="PS51257">
    <property type="entry name" value="PROKAR_LIPOPROTEIN"/>
    <property type="match status" value="1"/>
</dbReference>
<dbReference type="PANTHER" id="PTHR36530:SF1">
    <property type="entry name" value="AMOEBIASIN-1"/>
    <property type="match status" value="1"/>
</dbReference>
<dbReference type="SUPFAM" id="SSF141066">
    <property type="entry name" value="ICP-like"/>
    <property type="match status" value="1"/>
</dbReference>
<dbReference type="Proteomes" id="UP001335100">
    <property type="component" value="Unassembled WGS sequence"/>
</dbReference>
<feature type="domain" description="Proteinase inhibitor I42 chagasin" evidence="4">
    <location>
        <begin position="40"/>
        <end position="129"/>
    </location>
</feature>
<sequence>MKIRRTALLSGFALLAACSHDASRTEPVVVEKQSQCPVDLNIGQALTLTLPSNPSTGYRWLLQNPANAILGALGPEVYSSSDSDGMVGSAGQSTWRFRSRAAGEGHLVLVYQQPWAPEEAPAQTFDCIVKVR</sequence>
<dbReference type="InterPro" id="IPR052781">
    <property type="entry name" value="Cys_protease_inhibitor_I42"/>
</dbReference>
<dbReference type="InterPro" id="IPR018990">
    <property type="entry name" value="Prot_inh_I42_chagasin"/>
</dbReference>
<proteinExistence type="predicted"/>
<evidence type="ECO:0000256" key="3">
    <source>
        <dbReference type="SAM" id="SignalP"/>
    </source>
</evidence>
<gene>
    <name evidence="5" type="ORF">V0R50_04815</name>
</gene>
<keyword evidence="2" id="KW-0789">Thiol protease inhibitor</keyword>
<keyword evidence="6" id="KW-1185">Reference proteome</keyword>
<evidence type="ECO:0000256" key="2">
    <source>
        <dbReference type="ARBA" id="ARBA00022704"/>
    </source>
</evidence>
<evidence type="ECO:0000313" key="5">
    <source>
        <dbReference type="EMBL" id="MEE1932533.1"/>
    </source>
</evidence>
<reference evidence="5 6" key="1">
    <citation type="submission" date="2024-01" db="EMBL/GenBank/DDBJ databases">
        <title>Unpublished Manusciprt.</title>
        <authorList>
            <person name="Duman M."/>
            <person name="Valdes E.G."/>
            <person name="Ajmi N."/>
            <person name="Altun S."/>
            <person name="Saticioglu I.B."/>
        </authorList>
    </citation>
    <scope>NUCLEOTIDE SEQUENCE [LARGE SCALE GENOMIC DNA]</scope>
    <source>
        <strain evidence="5 6">148P</strain>
    </source>
</reference>
<name>A0ABU7HM01_9PSED</name>
<dbReference type="RefSeq" id="WP_330073453.1">
    <property type="nucleotide sequence ID" value="NZ_JAZDQJ010000003.1"/>
</dbReference>
<dbReference type="PANTHER" id="PTHR36530">
    <property type="entry name" value="INHIBITOR OF CYSTEINE PEPTIDASE"/>
    <property type="match status" value="1"/>
</dbReference>
<keyword evidence="3" id="KW-0732">Signal</keyword>
<feature type="chain" id="PRO_5045569166" evidence="3">
    <location>
        <begin position="23"/>
        <end position="132"/>
    </location>
</feature>
<dbReference type="InterPro" id="IPR036331">
    <property type="entry name" value="Chagasin-like_sf"/>
</dbReference>
<protein>
    <submittedName>
        <fullName evidence="5">Protease inhibitor I42 family protein</fullName>
    </submittedName>
</protein>
<dbReference type="GO" id="GO:0030414">
    <property type="term" value="F:peptidase inhibitor activity"/>
    <property type="evidence" value="ECO:0007669"/>
    <property type="project" value="UniProtKB-KW"/>
</dbReference>
<dbReference type="Gene3D" id="2.60.40.2020">
    <property type="match status" value="1"/>
</dbReference>
<feature type="signal peptide" evidence="3">
    <location>
        <begin position="1"/>
        <end position="22"/>
    </location>
</feature>
<evidence type="ECO:0000256" key="1">
    <source>
        <dbReference type="ARBA" id="ARBA00022690"/>
    </source>
</evidence>
<evidence type="ECO:0000259" key="4">
    <source>
        <dbReference type="Pfam" id="PF09394"/>
    </source>
</evidence>
<dbReference type="EMBL" id="JAZDQJ010000003">
    <property type="protein sequence ID" value="MEE1932533.1"/>
    <property type="molecule type" value="Genomic_DNA"/>
</dbReference>